<comment type="caution">
    <text evidence="4">The sequence shown here is derived from an EMBL/GenBank/DDBJ whole genome shotgun (WGS) entry which is preliminary data.</text>
</comment>
<feature type="transmembrane region" description="Helical" evidence="1">
    <location>
        <begin position="21"/>
        <end position="40"/>
    </location>
</feature>
<feature type="transmembrane region" description="Helical" evidence="1">
    <location>
        <begin position="60"/>
        <end position="79"/>
    </location>
</feature>
<reference evidence="4 5" key="1">
    <citation type="journal article" date="2018" name="Syst. Appl. Microbiol.">
        <title>Abditibacterium utsteinense sp. nov., the first cultivated member of candidate phylum FBP, isolated from ice-free Antarctic soil samples.</title>
        <authorList>
            <person name="Tahon G."/>
            <person name="Tytgat B."/>
            <person name="Lebbe L."/>
            <person name="Carlier A."/>
            <person name="Willems A."/>
        </authorList>
    </citation>
    <scope>NUCLEOTIDE SEQUENCE [LARGE SCALE GENOMIC DNA]</scope>
    <source>
        <strain evidence="4 5">LMG 29911</strain>
    </source>
</reference>
<feature type="transmembrane region" description="Helical" evidence="1">
    <location>
        <begin position="416"/>
        <end position="436"/>
    </location>
</feature>
<dbReference type="InterPro" id="IPR046711">
    <property type="entry name" value="DUF6784"/>
</dbReference>
<dbReference type="OrthoDB" id="5428060at2"/>
<protein>
    <submittedName>
        <fullName evidence="4">Uncharacterized protein</fullName>
    </submittedName>
</protein>
<feature type="transmembrane region" description="Helical" evidence="1">
    <location>
        <begin position="338"/>
        <end position="361"/>
    </location>
</feature>
<evidence type="ECO:0000259" key="3">
    <source>
        <dbReference type="Pfam" id="PF20581"/>
    </source>
</evidence>
<dbReference type="InParanoid" id="A0A2S8SU98"/>
<feature type="transmembrane region" description="Helical" evidence="1">
    <location>
        <begin position="601"/>
        <end position="623"/>
    </location>
</feature>
<dbReference type="AlphaFoldDB" id="A0A2S8SU98"/>
<feature type="transmembrane region" description="Helical" evidence="1">
    <location>
        <begin position="643"/>
        <end position="661"/>
    </location>
</feature>
<dbReference type="RefSeq" id="WP_105483169.1">
    <property type="nucleotide sequence ID" value="NZ_NIGF01000005.1"/>
</dbReference>
<gene>
    <name evidence="4" type="ORF">B1R32_10556</name>
</gene>
<name>A0A2S8SU98_9BACT</name>
<dbReference type="Proteomes" id="UP000237684">
    <property type="component" value="Unassembled WGS sequence"/>
</dbReference>
<proteinExistence type="predicted"/>
<keyword evidence="1" id="KW-1133">Transmembrane helix</keyword>
<evidence type="ECO:0000313" key="5">
    <source>
        <dbReference type="Proteomes" id="UP000237684"/>
    </source>
</evidence>
<feature type="domain" description="DUF6785" evidence="3">
    <location>
        <begin position="22"/>
        <end position="537"/>
    </location>
</feature>
<dbReference type="Pfam" id="PF20580">
    <property type="entry name" value="DUF6784"/>
    <property type="match status" value="1"/>
</dbReference>
<feature type="transmembrane region" description="Helical" evidence="1">
    <location>
        <begin position="279"/>
        <end position="298"/>
    </location>
</feature>
<organism evidence="4 5">
    <name type="scientific">Abditibacterium utsteinense</name>
    <dbReference type="NCBI Taxonomy" id="1960156"/>
    <lineage>
        <taxon>Bacteria</taxon>
        <taxon>Pseudomonadati</taxon>
        <taxon>Abditibacteriota</taxon>
        <taxon>Abditibacteriia</taxon>
        <taxon>Abditibacteriales</taxon>
        <taxon>Abditibacteriaceae</taxon>
        <taxon>Abditibacterium</taxon>
    </lineage>
</organism>
<feature type="transmembrane region" description="Helical" evidence="1">
    <location>
        <begin position="391"/>
        <end position="410"/>
    </location>
</feature>
<feature type="transmembrane region" description="Helical" evidence="1">
    <location>
        <begin position="91"/>
        <end position="108"/>
    </location>
</feature>
<keyword evidence="5" id="KW-1185">Reference proteome</keyword>
<dbReference type="EMBL" id="NIGF01000005">
    <property type="protein sequence ID" value="PQV64375.1"/>
    <property type="molecule type" value="Genomic_DNA"/>
</dbReference>
<feature type="domain" description="DUF6784" evidence="2">
    <location>
        <begin position="573"/>
        <end position="671"/>
    </location>
</feature>
<feature type="transmembrane region" description="Helical" evidence="1">
    <location>
        <begin position="570"/>
        <end position="589"/>
    </location>
</feature>
<feature type="transmembrane region" description="Helical" evidence="1">
    <location>
        <begin position="305"/>
        <end position="326"/>
    </location>
</feature>
<dbReference type="InterPro" id="IPR046712">
    <property type="entry name" value="DUF6785"/>
</dbReference>
<dbReference type="Pfam" id="PF20581">
    <property type="entry name" value="DUF6785"/>
    <property type="match status" value="1"/>
</dbReference>
<sequence>MVAEPSVSSSQTPVEKFDRGVTPRVVVFSLFLAVVLGYIIPVIDYKYMNTFLDGTHLPPGAIGALLLLVLVINPLLGLVSKKLQFTRNEALTVYITCLFSSLVPGHGAENFLVPNLIASFYFATPGNKWLDYLVPNLKPGITPAIGPDGTVNKALLDGWYLGGPIPWSAWIGPLLLWGALALAVYTMLACLSAILRKQWAQNEALAFPLLRLPLEITSDMDAKPHGERFFGNPVMWMGFGVAVFIQLMRGLHMYFPDVPTFPLELDLGPYLQDAPWNQLGWTPIYTYPIVVGIAYLLTSEVSFSLWFFFWLAHFQYIVLYGLGYPASTLPQASSAVPWGNFLGFEQVGCYFVFVALMMWTAREHLKHVVRRAFGREKGSPDEKEEVMSYPVAFWGFSGAFLFIMAWMWMVGIRLDIALALWSVYLIYAIGLSRLAMEGGMLSLLNDSAPLGIVGRLLSSSPGNWLSTANGLVPASLVQGSFAAHMRGFSMPSYLHAFKLAHDRKISPKPLLALIAATVLISFSMSLWMAVKIGYENGGLTLTHKWWATQGSLSPASFVNSMITTSDNQPAWNWAAFTFGGLMTWVMMAMRARFAWFPFHPIGFLIAQTYPGGMFWFSIFLGWLAKTLIMKFGGADSYRKMTPAFLGLALGDFAMMFFWLAIDSWQGQMNHALLPQ</sequence>
<keyword evidence="1" id="KW-0812">Transmembrane</keyword>
<accession>A0A2S8SU98</accession>
<feature type="transmembrane region" description="Helical" evidence="1">
    <location>
        <begin position="174"/>
        <end position="195"/>
    </location>
</feature>
<keyword evidence="1" id="KW-0472">Membrane</keyword>
<evidence type="ECO:0000256" key="1">
    <source>
        <dbReference type="SAM" id="Phobius"/>
    </source>
</evidence>
<feature type="transmembrane region" description="Helical" evidence="1">
    <location>
        <begin position="510"/>
        <end position="530"/>
    </location>
</feature>
<feature type="transmembrane region" description="Helical" evidence="1">
    <location>
        <begin position="234"/>
        <end position="255"/>
    </location>
</feature>
<evidence type="ECO:0000259" key="2">
    <source>
        <dbReference type="Pfam" id="PF20580"/>
    </source>
</evidence>
<evidence type="ECO:0000313" key="4">
    <source>
        <dbReference type="EMBL" id="PQV64375.1"/>
    </source>
</evidence>